<evidence type="ECO:0000313" key="3">
    <source>
        <dbReference type="EMBL" id="OXB20999.1"/>
    </source>
</evidence>
<evidence type="ECO:0000313" key="5">
    <source>
        <dbReference type="Proteomes" id="UP000198319"/>
    </source>
</evidence>
<accession>A0A1S1JA93</accession>
<organism evidence="2 4">
    <name type="scientific">Flavobacterium tructae</name>
    <dbReference type="NCBI Taxonomy" id="1114873"/>
    <lineage>
        <taxon>Bacteria</taxon>
        <taxon>Pseudomonadati</taxon>
        <taxon>Bacteroidota</taxon>
        <taxon>Flavobacteriia</taxon>
        <taxon>Flavobacteriales</taxon>
        <taxon>Flavobacteriaceae</taxon>
        <taxon>Flavobacterium</taxon>
    </lineage>
</organism>
<comment type="caution">
    <text evidence="2">The sequence shown here is derived from an EMBL/GenBank/DDBJ whole genome shotgun (WGS) entry which is preliminary data.</text>
</comment>
<name>A0A1S1JA93_9FLAO</name>
<reference evidence="4" key="2">
    <citation type="submission" date="2016-09" db="EMBL/GenBank/DDBJ databases">
        <authorList>
            <person name="Chen S."/>
            <person name="Walker E."/>
        </authorList>
    </citation>
    <scope>NUCLEOTIDE SEQUENCE [LARGE SCALE GENOMIC DNA]</scope>
    <source>
        <strain evidence="4">MSU</strain>
    </source>
</reference>
<protein>
    <submittedName>
        <fullName evidence="2">Cupin</fullName>
    </submittedName>
</protein>
<dbReference type="PANTHER" id="PTHR12461:SF105">
    <property type="entry name" value="HYPOXIA-INDUCIBLE FACTOR 1-ALPHA INHIBITOR"/>
    <property type="match status" value="1"/>
</dbReference>
<evidence type="ECO:0000313" key="4">
    <source>
        <dbReference type="Proteomes" id="UP000180252"/>
    </source>
</evidence>
<evidence type="ECO:0000259" key="1">
    <source>
        <dbReference type="PROSITE" id="PS51184"/>
    </source>
</evidence>
<dbReference type="PROSITE" id="PS51184">
    <property type="entry name" value="JMJC"/>
    <property type="match status" value="1"/>
</dbReference>
<keyword evidence="5" id="KW-1185">Reference proteome</keyword>
<dbReference type="AlphaFoldDB" id="A0A1S1JA93"/>
<dbReference type="SUPFAM" id="SSF51197">
    <property type="entry name" value="Clavaminate synthase-like"/>
    <property type="match status" value="1"/>
</dbReference>
<dbReference type="Proteomes" id="UP000180252">
    <property type="component" value="Unassembled WGS sequence"/>
</dbReference>
<dbReference type="Pfam" id="PF13621">
    <property type="entry name" value="Cupin_8"/>
    <property type="match status" value="1"/>
</dbReference>
<dbReference type="Proteomes" id="UP000198319">
    <property type="component" value="Unassembled WGS sequence"/>
</dbReference>
<dbReference type="EMBL" id="MUHG01000005">
    <property type="protein sequence ID" value="OXB20999.1"/>
    <property type="molecule type" value="Genomic_DNA"/>
</dbReference>
<dbReference type="SMART" id="SM00558">
    <property type="entry name" value="JmjC"/>
    <property type="match status" value="1"/>
</dbReference>
<dbReference type="Gene3D" id="2.60.120.650">
    <property type="entry name" value="Cupin"/>
    <property type="match status" value="1"/>
</dbReference>
<gene>
    <name evidence="3" type="ORF">B0A71_05245</name>
    <name evidence="2" type="ORF">BHE19_04065</name>
</gene>
<evidence type="ECO:0000313" key="2">
    <source>
        <dbReference type="EMBL" id="OHT46690.1"/>
    </source>
</evidence>
<dbReference type="InterPro" id="IPR003347">
    <property type="entry name" value="JmjC_dom"/>
</dbReference>
<reference evidence="2" key="1">
    <citation type="submission" date="2016-09" db="EMBL/GenBank/DDBJ databases">
        <authorList>
            <person name="Capua I."/>
            <person name="De Benedictis P."/>
            <person name="Joannis T."/>
            <person name="Lombin L.H."/>
            <person name="Cattoli G."/>
        </authorList>
    </citation>
    <scope>NUCLEOTIDE SEQUENCE [LARGE SCALE GENOMIC DNA]</scope>
    <source>
        <strain evidence="2">MSU</strain>
    </source>
</reference>
<sequence length="299" mass="35934">MCYKQFFYLIEMKLKQIERVKKISKADFISQYVKNQIPVVVEELTEDWPAYHKWKLSYINEIAGNIIVPLYDDRPVNHEDGFNEAHTTMKMSDYIHLLESKPTNYRIFLYNLMKEVPLLKEDFLWPDIGLNLVKQMPMLFFGGENARVFMHYDIDYSNILHFHFHGEKQCMLFAPDQSKYMYKVPHALISREDIDFDNPDYEKFPALKNTQGFITNLKHGEMLYMPEGYWHYMKYLTPGFSMSLRAFPKNITNLSKAFYNVFIMRYFDIMMRKFKGQKWIDYKNEKAIRNTNENLQKSP</sequence>
<proteinExistence type="predicted"/>
<dbReference type="STRING" id="1278819.BHE19_04065"/>
<dbReference type="PANTHER" id="PTHR12461">
    <property type="entry name" value="HYPOXIA-INDUCIBLE FACTOR 1 ALPHA INHIBITOR-RELATED"/>
    <property type="match status" value="1"/>
</dbReference>
<dbReference type="EMBL" id="MIKE01000011">
    <property type="protein sequence ID" value="OHT46690.1"/>
    <property type="molecule type" value="Genomic_DNA"/>
</dbReference>
<feature type="domain" description="JmjC" evidence="1">
    <location>
        <begin position="105"/>
        <end position="263"/>
    </location>
</feature>
<reference evidence="3 5" key="3">
    <citation type="submission" date="2016-11" db="EMBL/GenBank/DDBJ databases">
        <title>Whole genomes of Flavobacteriaceae.</title>
        <authorList>
            <person name="Stine C."/>
            <person name="Li C."/>
            <person name="Tadesse D."/>
        </authorList>
    </citation>
    <scope>NUCLEOTIDE SEQUENCE [LARGE SCALE GENOMIC DNA]</scope>
    <source>
        <strain evidence="3 5">ATCC BAA-2541</strain>
    </source>
</reference>
<dbReference type="InterPro" id="IPR041667">
    <property type="entry name" value="Cupin_8"/>
</dbReference>